<keyword evidence="4 9" id="KW-0812">Transmembrane</keyword>
<dbReference type="Pfam" id="PF03169">
    <property type="entry name" value="OPT"/>
    <property type="match status" value="1"/>
</dbReference>
<evidence type="ECO:0000256" key="1">
    <source>
        <dbReference type="ARBA" id="ARBA00004141"/>
    </source>
</evidence>
<keyword evidence="7 9" id="KW-1133">Transmembrane helix</keyword>
<dbReference type="GO" id="GO:0015031">
    <property type="term" value="P:protein transport"/>
    <property type="evidence" value="ECO:0007669"/>
    <property type="project" value="UniProtKB-KW"/>
</dbReference>
<dbReference type="GO" id="GO:0016020">
    <property type="term" value="C:membrane"/>
    <property type="evidence" value="ECO:0007669"/>
    <property type="project" value="UniProtKB-SubCell"/>
</dbReference>
<protein>
    <submittedName>
        <fullName evidence="10">Uncharacterized protein</fullName>
    </submittedName>
</protein>
<feature type="transmembrane region" description="Helical" evidence="9">
    <location>
        <begin position="84"/>
        <end position="105"/>
    </location>
</feature>
<dbReference type="InterPro" id="IPR004648">
    <property type="entry name" value="Oligpept_transpt"/>
</dbReference>
<evidence type="ECO:0000256" key="2">
    <source>
        <dbReference type="ARBA" id="ARBA00005484"/>
    </source>
</evidence>
<keyword evidence="5" id="KW-0571">Peptide transport</keyword>
<evidence type="ECO:0000313" key="10">
    <source>
        <dbReference type="EMBL" id="KAK4362887.1"/>
    </source>
</evidence>
<comment type="caution">
    <text evidence="10">The sequence shown here is derived from an EMBL/GenBank/DDBJ whole genome shotgun (WGS) entry which is preliminary data.</text>
</comment>
<accession>A0AAE1VBS5</accession>
<evidence type="ECO:0000256" key="4">
    <source>
        <dbReference type="ARBA" id="ARBA00022692"/>
    </source>
</evidence>
<evidence type="ECO:0000313" key="11">
    <source>
        <dbReference type="Proteomes" id="UP001291623"/>
    </source>
</evidence>
<name>A0AAE1VBS5_9SOLA</name>
<feature type="transmembrane region" description="Helical" evidence="9">
    <location>
        <begin position="156"/>
        <end position="180"/>
    </location>
</feature>
<comment type="similarity">
    <text evidence="2">Belongs to the oligopeptide OPT transporter (TC 2.A.67.1) family.</text>
</comment>
<feature type="transmembrane region" description="Helical" evidence="9">
    <location>
        <begin position="231"/>
        <end position="253"/>
    </location>
</feature>
<dbReference type="InterPro" id="IPR004813">
    <property type="entry name" value="OPT"/>
</dbReference>
<keyword evidence="11" id="KW-1185">Reference proteome</keyword>
<dbReference type="Proteomes" id="UP001291623">
    <property type="component" value="Unassembled WGS sequence"/>
</dbReference>
<evidence type="ECO:0000256" key="8">
    <source>
        <dbReference type="ARBA" id="ARBA00023136"/>
    </source>
</evidence>
<organism evidence="10 11">
    <name type="scientific">Anisodus tanguticus</name>
    <dbReference type="NCBI Taxonomy" id="243964"/>
    <lineage>
        <taxon>Eukaryota</taxon>
        <taxon>Viridiplantae</taxon>
        <taxon>Streptophyta</taxon>
        <taxon>Embryophyta</taxon>
        <taxon>Tracheophyta</taxon>
        <taxon>Spermatophyta</taxon>
        <taxon>Magnoliopsida</taxon>
        <taxon>eudicotyledons</taxon>
        <taxon>Gunneridae</taxon>
        <taxon>Pentapetalae</taxon>
        <taxon>asterids</taxon>
        <taxon>lamiids</taxon>
        <taxon>Solanales</taxon>
        <taxon>Solanaceae</taxon>
        <taxon>Solanoideae</taxon>
        <taxon>Hyoscyameae</taxon>
        <taxon>Anisodus</taxon>
    </lineage>
</organism>
<proteinExistence type="inferred from homology"/>
<keyword evidence="3" id="KW-0813">Transport</keyword>
<evidence type="ECO:0000256" key="6">
    <source>
        <dbReference type="ARBA" id="ARBA00022927"/>
    </source>
</evidence>
<feature type="transmembrane region" description="Helical" evidence="9">
    <location>
        <begin position="313"/>
        <end position="334"/>
    </location>
</feature>
<dbReference type="EMBL" id="JAVYJV010000009">
    <property type="protein sequence ID" value="KAK4362887.1"/>
    <property type="molecule type" value="Genomic_DNA"/>
</dbReference>
<feature type="transmembrane region" description="Helical" evidence="9">
    <location>
        <begin position="125"/>
        <end position="144"/>
    </location>
</feature>
<feature type="transmembrane region" description="Helical" evidence="9">
    <location>
        <begin position="284"/>
        <end position="301"/>
    </location>
</feature>
<evidence type="ECO:0000256" key="5">
    <source>
        <dbReference type="ARBA" id="ARBA00022856"/>
    </source>
</evidence>
<dbReference type="PANTHER" id="PTHR22601">
    <property type="entry name" value="ISP4 LIKE PROTEIN"/>
    <property type="match status" value="1"/>
</dbReference>
<dbReference type="GO" id="GO:0035673">
    <property type="term" value="F:oligopeptide transmembrane transporter activity"/>
    <property type="evidence" value="ECO:0007669"/>
    <property type="project" value="InterPro"/>
</dbReference>
<evidence type="ECO:0000256" key="3">
    <source>
        <dbReference type="ARBA" id="ARBA00022448"/>
    </source>
</evidence>
<evidence type="ECO:0000256" key="9">
    <source>
        <dbReference type="SAM" id="Phobius"/>
    </source>
</evidence>
<dbReference type="AlphaFoldDB" id="A0AAE1VBS5"/>
<comment type="subcellular location">
    <subcellularLocation>
        <location evidence="1">Membrane</location>
        <topology evidence="1">Multi-pass membrane protein</topology>
    </subcellularLocation>
</comment>
<sequence length="367" mass="41314">MQTSRQMWDIVLQKTIPVRVKVFSKAEAEKGSHVYVHTAQRSTILGLRVDEEQCRRSEEMLKLEHRALHEKETRSKGGITRIQFFLIALVFSFAYYIFPGYLFQILSSLSWLCWLAPKSILVQQLGSGMCGLGIGALGFNWTTISSYLGSPLANPWFASANVAVGFVLVMYVMTPLTYWYNVYNAKTFPIFSSSLFTQNGTKYNTVGVIDVYFQLDKAAYNQYGKLHLSTFFAMTYGLGFAGLSATLVHIFLFHGRFPKQKWIRLIHMPVLLGATAMMPPASSVNYTSWLILAFLSGYVVYRRWPHLWERYNYVLCGGLDAGTAFIAVLLFISLQSKDISVDWWGNNVDGSCPTAKGVIAKGCPAIL</sequence>
<reference evidence="10" key="1">
    <citation type="submission" date="2023-12" db="EMBL/GenBank/DDBJ databases">
        <title>Genome assembly of Anisodus tanguticus.</title>
        <authorList>
            <person name="Wang Y.-J."/>
        </authorList>
    </citation>
    <scope>NUCLEOTIDE SEQUENCE</scope>
    <source>
        <strain evidence="10">KB-2021</strain>
        <tissue evidence="10">Leaf</tissue>
    </source>
</reference>
<gene>
    <name evidence="10" type="ORF">RND71_018128</name>
</gene>
<keyword evidence="8 9" id="KW-0472">Membrane</keyword>
<evidence type="ECO:0000256" key="7">
    <source>
        <dbReference type="ARBA" id="ARBA00022989"/>
    </source>
</evidence>
<keyword evidence="6" id="KW-0653">Protein transport</keyword>
<feature type="transmembrane region" description="Helical" evidence="9">
    <location>
        <begin position="262"/>
        <end position="278"/>
    </location>
</feature>